<protein>
    <submittedName>
        <fullName evidence="2">Uncharacterized protein</fullName>
    </submittedName>
</protein>
<accession>A0AAV7W5G5</accession>
<feature type="region of interest" description="Disordered" evidence="1">
    <location>
        <begin position="1"/>
        <end position="21"/>
    </location>
</feature>
<dbReference type="AlphaFoldDB" id="A0AAV7W5G5"/>
<evidence type="ECO:0000256" key="1">
    <source>
        <dbReference type="SAM" id="MobiDB-lite"/>
    </source>
</evidence>
<comment type="caution">
    <text evidence="2">The sequence shown here is derived from an EMBL/GenBank/DDBJ whole genome shotgun (WGS) entry which is preliminary data.</text>
</comment>
<reference evidence="2" key="1">
    <citation type="journal article" date="2022" name="bioRxiv">
        <title>Sequencing and chromosome-scale assembly of the giantPleurodeles waltlgenome.</title>
        <authorList>
            <person name="Brown T."/>
            <person name="Elewa A."/>
            <person name="Iarovenko S."/>
            <person name="Subramanian E."/>
            <person name="Araus A.J."/>
            <person name="Petzold A."/>
            <person name="Susuki M."/>
            <person name="Suzuki K.-i.T."/>
            <person name="Hayashi T."/>
            <person name="Toyoda A."/>
            <person name="Oliveira C."/>
            <person name="Osipova E."/>
            <person name="Leigh N.D."/>
            <person name="Simon A."/>
            <person name="Yun M.H."/>
        </authorList>
    </citation>
    <scope>NUCLEOTIDE SEQUENCE</scope>
    <source>
        <strain evidence="2">20211129_DDA</strain>
        <tissue evidence="2">Liver</tissue>
    </source>
</reference>
<evidence type="ECO:0000313" key="3">
    <source>
        <dbReference type="Proteomes" id="UP001066276"/>
    </source>
</evidence>
<feature type="compositionally biased region" description="Basic residues" evidence="1">
    <location>
        <begin position="1"/>
        <end position="10"/>
    </location>
</feature>
<evidence type="ECO:0000313" key="2">
    <source>
        <dbReference type="EMBL" id="KAJ1208092.1"/>
    </source>
</evidence>
<dbReference type="Proteomes" id="UP001066276">
    <property type="component" value="Chromosome 1_2"/>
</dbReference>
<organism evidence="2 3">
    <name type="scientific">Pleurodeles waltl</name>
    <name type="common">Iberian ribbed newt</name>
    <dbReference type="NCBI Taxonomy" id="8319"/>
    <lineage>
        <taxon>Eukaryota</taxon>
        <taxon>Metazoa</taxon>
        <taxon>Chordata</taxon>
        <taxon>Craniata</taxon>
        <taxon>Vertebrata</taxon>
        <taxon>Euteleostomi</taxon>
        <taxon>Amphibia</taxon>
        <taxon>Batrachia</taxon>
        <taxon>Caudata</taxon>
        <taxon>Salamandroidea</taxon>
        <taxon>Salamandridae</taxon>
        <taxon>Pleurodelinae</taxon>
        <taxon>Pleurodeles</taxon>
    </lineage>
</organism>
<sequence length="111" mass="12379">MVGPRAKKGKGVLGGTKKEGKDVLSDIEEEGVLSSAKSLITFENNGNDDNLDGCIFDLDDDNEFRDECWCAEELPSTSKDSLTNPLEEEMFSPYNIRHPRSAAWWLMDHVA</sequence>
<dbReference type="EMBL" id="JANPWB010000002">
    <property type="protein sequence ID" value="KAJ1208092.1"/>
    <property type="molecule type" value="Genomic_DNA"/>
</dbReference>
<keyword evidence="3" id="KW-1185">Reference proteome</keyword>
<gene>
    <name evidence="2" type="ORF">NDU88_003482</name>
</gene>
<name>A0AAV7W5G5_PLEWA</name>
<proteinExistence type="predicted"/>